<dbReference type="EMBL" id="JACFXV010000006">
    <property type="protein sequence ID" value="MBA5775581.1"/>
    <property type="molecule type" value="Genomic_DNA"/>
</dbReference>
<protein>
    <submittedName>
        <fullName evidence="2">Cytochrome-c oxidase</fullName>
    </submittedName>
</protein>
<proteinExistence type="predicted"/>
<comment type="caution">
    <text evidence="2">The sequence shown here is derived from an EMBL/GenBank/DDBJ whole genome shotgun (WGS) entry which is preliminary data.</text>
</comment>
<evidence type="ECO:0000313" key="2">
    <source>
        <dbReference type="EMBL" id="MBA5775581.1"/>
    </source>
</evidence>
<evidence type="ECO:0000256" key="1">
    <source>
        <dbReference type="SAM" id="SignalP"/>
    </source>
</evidence>
<dbReference type="InterPro" id="IPR036249">
    <property type="entry name" value="Thioredoxin-like_sf"/>
</dbReference>
<name>A0A839A8D0_9HYPH</name>
<feature type="chain" id="PRO_5032662346" evidence="1">
    <location>
        <begin position="19"/>
        <end position="186"/>
    </location>
</feature>
<accession>A0A839A8D0</accession>
<sequence>MKHILALMAFLAAVPAYANHPGERLDEVMAQKEPSFEAVDVDEIPALNLRDPHGAPVNLESFSDQVIVLSFAPSDCGMPCVNQQALLSEVIDDVNASPMVNLVTFVVVSDADNPVPAHSAKNVVVARPQEPIETVVQRFRALSPDGPEDPLVHVIARGGRHGGIFHGAAFRHINMLLYVNGLTNEH</sequence>
<dbReference type="SUPFAM" id="SSF52833">
    <property type="entry name" value="Thioredoxin-like"/>
    <property type="match status" value="1"/>
</dbReference>
<gene>
    <name evidence="2" type="ORF">H2509_00415</name>
</gene>
<evidence type="ECO:0000313" key="3">
    <source>
        <dbReference type="Proteomes" id="UP000541109"/>
    </source>
</evidence>
<dbReference type="RefSeq" id="WP_182161149.1">
    <property type="nucleotide sequence ID" value="NZ_JACFXV010000006.1"/>
</dbReference>
<dbReference type="Gene3D" id="3.40.30.10">
    <property type="entry name" value="Glutaredoxin"/>
    <property type="match status" value="1"/>
</dbReference>
<organism evidence="2 3">
    <name type="scientific">Stappia albiluteola</name>
    <dbReference type="NCBI Taxonomy" id="2758565"/>
    <lineage>
        <taxon>Bacteria</taxon>
        <taxon>Pseudomonadati</taxon>
        <taxon>Pseudomonadota</taxon>
        <taxon>Alphaproteobacteria</taxon>
        <taxon>Hyphomicrobiales</taxon>
        <taxon>Stappiaceae</taxon>
        <taxon>Stappia</taxon>
    </lineage>
</organism>
<feature type="signal peptide" evidence="1">
    <location>
        <begin position="1"/>
        <end position="18"/>
    </location>
</feature>
<keyword evidence="3" id="KW-1185">Reference proteome</keyword>
<reference evidence="2 3" key="1">
    <citation type="submission" date="2020-07" db="EMBL/GenBank/DDBJ databases">
        <title>Stappia sp., F7233, whole genome shotgun sequencing project.</title>
        <authorList>
            <person name="Jiang S."/>
            <person name="Liu Z.W."/>
            <person name="Du Z.J."/>
        </authorList>
    </citation>
    <scope>NUCLEOTIDE SEQUENCE [LARGE SCALE GENOMIC DNA]</scope>
    <source>
        <strain evidence="2 3">F7233</strain>
    </source>
</reference>
<dbReference type="AlphaFoldDB" id="A0A839A8D0"/>
<dbReference type="Proteomes" id="UP000541109">
    <property type="component" value="Unassembled WGS sequence"/>
</dbReference>
<keyword evidence="1" id="KW-0732">Signal</keyword>